<dbReference type="InterPro" id="IPR050469">
    <property type="entry name" value="Diguanylate_Cyclase"/>
</dbReference>
<dbReference type="Proteomes" id="UP000078532">
    <property type="component" value="Unassembled WGS sequence"/>
</dbReference>
<dbReference type="OrthoDB" id="9783388at2"/>
<dbReference type="AlphaFoldDB" id="A0A1B7LEC6"/>
<dbReference type="SMART" id="SM00267">
    <property type="entry name" value="GGDEF"/>
    <property type="match status" value="1"/>
</dbReference>
<dbReference type="RefSeq" id="WP_066668650.1">
    <property type="nucleotide sequence ID" value="NZ_LYVF01000164.1"/>
</dbReference>
<feature type="domain" description="GGDEF" evidence="1">
    <location>
        <begin position="261"/>
        <end position="394"/>
    </location>
</feature>
<dbReference type="NCBIfam" id="TIGR00254">
    <property type="entry name" value="GGDEF"/>
    <property type="match status" value="1"/>
</dbReference>
<name>A0A1B7LEC6_9FIRM</name>
<dbReference type="Gene3D" id="3.30.70.270">
    <property type="match status" value="1"/>
</dbReference>
<dbReference type="InterPro" id="IPR029787">
    <property type="entry name" value="Nucleotide_cyclase"/>
</dbReference>
<sequence length="395" mass="44828">MFPGFAPENSPDGIALLTRSFQSLVKNITDQERLFTCRVESIKAKQQELAARYQETQLLARRLQEIASLNEILFNTSDERELYLRVVNFLHKLYPRAIIRFLGTTKSHTKMCILADYGSPDSDQRMERCVKNPLDCLAIKRCRPVVFLHPDDHVFCCELSDLAGEYGYLCMPLIADGSAFGCINIIIKREDMPENGPPLLENDFKLLDLLTTHTALAINNNRLIKTVRREALTDRLTGLPNRRYAQEALQNEISRCARYNSVFSLALVDIDLFKTVNDNFGHDEGDRILTLLAEAAGKCLRKVDMTARYGGEEFLIILPQTEIENACLVIERFRKTFNQLTLSGTLEAKNITLSAGLSEFPTDGEDAPALIKVADDRLYMAKRAGRNRMIWNNKI</sequence>
<dbReference type="PANTHER" id="PTHR45138">
    <property type="entry name" value="REGULATORY COMPONENTS OF SENSORY TRANSDUCTION SYSTEM"/>
    <property type="match status" value="1"/>
</dbReference>
<dbReference type="CDD" id="cd01949">
    <property type="entry name" value="GGDEF"/>
    <property type="match status" value="1"/>
</dbReference>
<organism evidence="2 3">
    <name type="scientific">Desulfotomaculum copahuensis</name>
    <dbReference type="NCBI Taxonomy" id="1838280"/>
    <lineage>
        <taxon>Bacteria</taxon>
        <taxon>Bacillati</taxon>
        <taxon>Bacillota</taxon>
        <taxon>Clostridia</taxon>
        <taxon>Eubacteriales</taxon>
        <taxon>Desulfotomaculaceae</taxon>
        <taxon>Desulfotomaculum</taxon>
    </lineage>
</organism>
<comment type="caution">
    <text evidence="2">The sequence shown here is derived from an EMBL/GenBank/DDBJ whole genome shotgun (WGS) entry which is preliminary data.</text>
</comment>
<dbReference type="STRING" id="1838280.A6M21_11245"/>
<accession>A0A1B7LEC6</accession>
<dbReference type="InterPro" id="IPR000160">
    <property type="entry name" value="GGDEF_dom"/>
</dbReference>
<dbReference type="EMBL" id="LYVF01000164">
    <property type="protein sequence ID" value="OAT81436.1"/>
    <property type="molecule type" value="Genomic_DNA"/>
</dbReference>
<evidence type="ECO:0000313" key="3">
    <source>
        <dbReference type="Proteomes" id="UP000078532"/>
    </source>
</evidence>
<reference evidence="2 3" key="1">
    <citation type="submission" date="2016-04" db="EMBL/GenBank/DDBJ databases">
        <authorList>
            <person name="Evans L.H."/>
            <person name="Alamgir A."/>
            <person name="Owens N."/>
            <person name="Weber N.D."/>
            <person name="Virtaneva K."/>
            <person name="Barbian K."/>
            <person name="Babar A."/>
            <person name="Rosenke K."/>
        </authorList>
    </citation>
    <scope>NUCLEOTIDE SEQUENCE [LARGE SCALE GENOMIC DNA]</scope>
    <source>
        <strain evidence="2 3">LMa1</strain>
    </source>
</reference>
<dbReference type="InterPro" id="IPR029016">
    <property type="entry name" value="GAF-like_dom_sf"/>
</dbReference>
<dbReference type="InterPro" id="IPR043128">
    <property type="entry name" value="Rev_trsase/Diguanyl_cyclase"/>
</dbReference>
<keyword evidence="3" id="KW-1185">Reference proteome</keyword>
<dbReference type="FunFam" id="3.30.70.270:FF:000001">
    <property type="entry name" value="Diguanylate cyclase domain protein"/>
    <property type="match status" value="1"/>
</dbReference>
<proteinExistence type="predicted"/>
<dbReference type="InterPro" id="IPR003018">
    <property type="entry name" value="GAF"/>
</dbReference>
<evidence type="ECO:0000259" key="1">
    <source>
        <dbReference type="PROSITE" id="PS50887"/>
    </source>
</evidence>
<gene>
    <name evidence="2" type="ORF">A6M21_11245</name>
</gene>
<dbReference type="Pfam" id="PF00990">
    <property type="entry name" value="GGDEF"/>
    <property type="match status" value="1"/>
</dbReference>
<dbReference type="SUPFAM" id="SSF55073">
    <property type="entry name" value="Nucleotide cyclase"/>
    <property type="match status" value="1"/>
</dbReference>
<protein>
    <recommendedName>
        <fullName evidence="1">GGDEF domain-containing protein</fullName>
    </recommendedName>
</protein>
<dbReference type="PANTHER" id="PTHR45138:SF9">
    <property type="entry name" value="DIGUANYLATE CYCLASE DGCM-RELATED"/>
    <property type="match status" value="1"/>
</dbReference>
<dbReference type="SUPFAM" id="SSF55781">
    <property type="entry name" value="GAF domain-like"/>
    <property type="match status" value="1"/>
</dbReference>
<evidence type="ECO:0000313" key="2">
    <source>
        <dbReference type="EMBL" id="OAT81436.1"/>
    </source>
</evidence>
<dbReference type="Gene3D" id="3.30.450.40">
    <property type="match status" value="1"/>
</dbReference>
<dbReference type="GO" id="GO:0052621">
    <property type="term" value="F:diguanylate cyclase activity"/>
    <property type="evidence" value="ECO:0007669"/>
    <property type="project" value="TreeGrafter"/>
</dbReference>
<dbReference type="SMART" id="SM00065">
    <property type="entry name" value="GAF"/>
    <property type="match status" value="1"/>
</dbReference>
<dbReference type="PROSITE" id="PS50887">
    <property type="entry name" value="GGDEF"/>
    <property type="match status" value="1"/>
</dbReference>